<dbReference type="GO" id="GO:0004519">
    <property type="term" value="F:endonuclease activity"/>
    <property type="evidence" value="ECO:0007669"/>
    <property type="project" value="UniProtKB-KW"/>
</dbReference>
<name>A0ABZ1AF61_AROEV</name>
<evidence type="ECO:0000259" key="2">
    <source>
        <dbReference type="Pfam" id="PF03372"/>
    </source>
</evidence>
<dbReference type="InterPro" id="IPR036691">
    <property type="entry name" value="Endo/exonu/phosph_ase_sf"/>
</dbReference>
<dbReference type="EMBL" id="CP141259">
    <property type="protein sequence ID" value="WRL44505.1"/>
    <property type="molecule type" value="Genomic_DNA"/>
</dbReference>
<keyword evidence="1" id="KW-1133">Transmembrane helix</keyword>
<keyword evidence="1" id="KW-0812">Transmembrane</keyword>
<dbReference type="Pfam" id="PF03372">
    <property type="entry name" value="Exo_endo_phos"/>
    <property type="match status" value="1"/>
</dbReference>
<dbReference type="SUPFAM" id="SSF56219">
    <property type="entry name" value="DNase I-like"/>
    <property type="match status" value="1"/>
</dbReference>
<dbReference type="InterPro" id="IPR005135">
    <property type="entry name" value="Endo/exonuclease/phosphatase"/>
</dbReference>
<evidence type="ECO:0000256" key="1">
    <source>
        <dbReference type="SAM" id="Phobius"/>
    </source>
</evidence>
<keyword evidence="4" id="KW-1185">Reference proteome</keyword>
<dbReference type="Gene3D" id="3.60.10.10">
    <property type="entry name" value="Endonuclease/exonuclease/phosphatase"/>
    <property type="match status" value="1"/>
</dbReference>
<dbReference type="RefSeq" id="WP_407277864.1">
    <property type="nucleotide sequence ID" value="NZ_CP141259.1"/>
</dbReference>
<feature type="domain" description="Endonuclease/exonuclease/phosphatase" evidence="2">
    <location>
        <begin position="109"/>
        <end position="304"/>
    </location>
</feature>
<gene>
    <name evidence="3" type="ORF">U5817_14960</name>
</gene>
<keyword evidence="3" id="KW-0540">Nuclease</keyword>
<sequence length="319" mass="34540">MRMHLSILRHGGLQRRAKALAALCLAGLLLPLVSAFETSWPDTLAWGLDLAVHWQWFFLVGLILALPVLAFGHRRWVMVAALVPLPWLTAMPATVRGTVGGDGLVVAAANVHVDNESPDRLVRWVGATQPDVLAILEISDTFVQRLGLDDAYPHQLVRPRWDPFGIALLSRHPIVRHAVVDGGGATPRIEAVIDWNGTAVTVVAVHPMPPISAADQVRRDQVLADITARYADHPTIVTGDFNATPWSSAFRVPRRHGFTLTGGLQATWPASLRGLIGLPIDHVMVSRHWTATDHAVGPDVGSDHLPVLATLSPTGAETQ</sequence>
<dbReference type="InterPro" id="IPR051916">
    <property type="entry name" value="GPI-anchor_lipid_remodeler"/>
</dbReference>
<evidence type="ECO:0000313" key="4">
    <source>
        <dbReference type="Proteomes" id="UP001626593"/>
    </source>
</evidence>
<reference evidence="3 4" key="1">
    <citation type="submission" date="2023-12" db="EMBL/GenBank/DDBJ databases">
        <title>A. evansii MAY27, complete genome.</title>
        <authorList>
            <person name="Wang Y."/>
        </authorList>
    </citation>
    <scope>NUCLEOTIDE SEQUENCE [LARGE SCALE GENOMIC DNA]</scope>
    <source>
        <strain evidence="3 4">MAY27</strain>
    </source>
</reference>
<evidence type="ECO:0000313" key="3">
    <source>
        <dbReference type="EMBL" id="WRL44505.1"/>
    </source>
</evidence>
<dbReference type="PANTHER" id="PTHR14859:SF1">
    <property type="entry name" value="PGAP2-INTERACTING PROTEIN"/>
    <property type="match status" value="1"/>
</dbReference>
<accession>A0ABZ1AF61</accession>
<dbReference type="Proteomes" id="UP001626593">
    <property type="component" value="Chromosome"/>
</dbReference>
<dbReference type="PANTHER" id="PTHR14859">
    <property type="entry name" value="CALCOFLUOR WHITE HYPERSENSITIVE PROTEIN PRECURSOR"/>
    <property type="match status" value="1"/>
</dbReference>
<keyword evidence="3" id="KW-0255">Endonuclease</keyword>
<organism evidence="3 4">
    <name type="scientific">Aromatoleum evansii</name>
    <name type="common">Azoarcus evansii</name>
    <dbReference type="NCBI Taxonomy" id="59406"/>
    <lineage>
        <taxon>Bacteria</taxon>
        <taxon>Pseudomonadati</taxon>
        <taxon>Pseudomonadota</taxon>
        <taxon>Betaproteobacteria</taxon>
        <taxon>Rhodocyclales</taxon>
        <taxon>Rhodocyclaceae</taxon>
        <taxon>Aromatoleum</taxon>
    </lineage>
</organism>
<protein>
    <submittedName>
        <fullName evidence="3">Endonuclease/exonuclease/phosphatase family protein</fullName>
    </submittedName>
</protein>
<keyword evidence="3" id="KW-0378">Hydrolase</keyword>
<keyword evidence="1" id="KW-0472">Membrane</keyword>
<proteinExistence type="predicted"/>
<feature type="transmembrane region" description="Helical" evidence="1">
    <location>
        <begin position="51"/>
        <end position="72"/>
    </location>
</feature>